<name>A0A8T4J3S2_9ACTN</name>
<dbReference type="InterPro" id="IPR036188">
    <property type="entry name" value="FAD/NAD-bd_sf"/>
</dbReference>
<organism evidence="2 3">
    <name type="scientific">Streptomyces daliensis</name>
    <dbReference type="NCBI Taxonomy" id="299421"/>
    <lineage>
        <taxon>Bacteria</taxon>
        <taxon>Bacillati</taxon>
        <taxon>Actinomycetota</taxon>
        <taxon>Actinomycetes</taxon>
        <taxon>Kitasatosporales</taxon>
        <taxon>Streptomycetaceae</taxon>
        <taxon>Streptomyces</taxon>
    </lineage>
</organism>
<evidence type="ECO:0000259" key="1">
    <source>
        <dbReference type="Pfam" id="PF01494"/>
    </source>
</evidence>
<accession>A0A8T4J3S2</accession>
<dbReference type="SUPFAM" id="SSF51905">
    <property type="entry name" value="FAD/NAD(P)-binding domain"/>
    <property type="match status" value="1"/>
</dbReference>
<keyword evidence="2" id="KW-0503">Monooxygenase</keyword>
<dbReference type="EMBL" id="JAGSMN010002451">
    <property type="protein sequence ID" value="MBR7679246.1"/>
    <property type="molecule type" value="Genomic_DNA"/>
</dbReference>
<gene>
    <name evidence="2" type="ORF">KDA82_41230</name>
</gene>
<dbReference type="InterPro" id="IPR002938">
    <property type="entry name" value="FAD-bd"/>
</dbReference>
<feature type="non-terminal residue" evidence="2">
    <location>
        <position position="35"/>
    </location>
</feature>
<keyword evidence="2" id="KW-0560">Oxidoreductase</keyword>
<reference evidence="2" key="1">
    <citation type="submission" date="2021-04" db="EMBL/GenBank/DDBJ databases">
        <title>Sequencing of actinobacteria type strains.</title>
        <authorList>
            <person name="Nguyen G.-S."/>
            <person name="Wentzel A."/>
        </authorList>
    </citation>
    <scope>NUCLEOTIDE SEQUENCE</scope>
    <source>
        <strain evidence="2">DSM 42095</strain>
    </source>
</reference>
<dbReference type="Proteomes" id="UP000675554">
    <property type="component" value="Unassembled WGS sequence"/>
</dbReference>
<comment type="caution">
    <text evidence="2">The sequence shown here is derived from an EMBL/GenBank/DDBJ whole genome shotgun (WGS) entry which is preliminary data.</text>
</comment>
<sequence length="35" mass="3595">MHTTTDVLIVGAGPTGLTAAGELARRGIDCRVVDK</sequence>
<dbReference type="GO" id="GO:0004497">
    <property type="term" value="F:monooxygenase activity"/>
    <property type="evidence" value="ECO:0007669"/>
    <property type="project" value="UniProtKB-KW"/>
</dbReference>
<dbReference type="AlphaFoldDB" id="A0A8T4J3S2"/>
<feature type="domain" description="FAD-binding" evidence="1">
    <location>
        <begin position="5"/>
        <end position="35"/>
    </location>
</feature>
<evidence type="ECO:0000313" key="2">
    <source>
        <dbReference type="EMBL" id="MBR7679246.1"/>
    </source>
</evidence>
<dbReference type="Gene3D" id="3.50.50.60">
    <property type="entry name" value="FAD/NAD(P)-binding domain"/>
    <property type="match status" value="1"/>
</dbReference>
<proteinExistence type="predicted"/>
<keyword evidence="3" id="KW-1185">Reference proteome</keyword>
<protein>
    <submittedName>
        <fullName evidence="2">FAD-dependent monooxygenase</fullName>
    </submittedName>
</protein>
<evidence type="ECO:0000313" key="3">
    <source>
        <dbReference type="Proteomes" id="UP000675554"/>
    </source>
</evidence>
<dbReference type="Pfam" id="PF01494">
    <property type="entry name" value="FAD_binding_3"/>
    <property type="match status" value="1"/>
</dbReference>
<dbReference type="GO" id="GO:0071949">
    <property type="term" value="F:FAD binding"/>
    <property type="evidence" value="ECO:0007669"/>
    <property type="project" value="InterPro"/>
</dbReference>